<dbReference type="GO" id="GO:0005737">
    <property type="term" value="C:cytoplasm"/>
    <property type="evidence" value="ECO:0007669"/>
    <property type="project" value="TreeGrafter"/>
</dbReference>
<keyword evidence="3" id="KW-1185">Reference proteome</keyword>
<dbReference type="PANTHER" id="PTHR48100:SF62">
    <property type="entry name" value="GLUCOSYL-3-PHOSPHOGLYCERATE PHOSPHATASE"/>
    <property type="match status" value="1"/>
</dbReference>
<dbReference type="Gene3D" id="3.40.50.1240">
    <property type="entry name" value="Phosphoglycerate mutase-like"/>
    <property type="match status" value="1"/>
</dbReference>
<dbReference type="GO" id="GO:0016791">
    <property type="term" value="F:phosphatase activity"/>
    <property type="evidence" value="ECO:0007669"/>
    <property type="project" value="TreeGrafter"/>
</dbReference>
<dbReference type="Pfam" id="PF00300">
    <property type="entry name" value="His_Phos_1"/>
    <property type="match status" value="1"/>
</dbReference>
<dbReference type="EMBL" id="CP036287">
    <property type="protein sequence ID" value="QDU67546.1"/>
    <property type="molecule type" value="Genomic_DNA"/>
</dbReference>
<protein>
    <submittedName>
        <fullName evidence="2">Phosphoserine phosphatase 2</fullName>
        <ecNumber evidence="2">3.1.3.3</ecNumber>
    </submittedName>
</protein>
<dbReference type="SMART" id="SM00855">
    <property type="entry name" value="PGAM"/>
    <property type="match status" value="1"/>
</dbReference>
<name>A0A518BKQ3_9BACT</name>
<evidence type="ECO:0000313" key="2">
    <source>
        <dbReference type="EMBL" id="QDU67546.1"/>
    </source>
</evidence>
<gene>
    <name evidence="2" type="primary">pspB</name>
    <name evidence="2" type="ORF">Pla133_26340</name>
</gene>
<dbReference type="AlphaFoldDB" id="A0A518BKQ3"/>
<organism evidence="2 3">
    <name type="scientific">Engelhardtia mirabilis</name>
    <dbReference type="NCBI Taxonomy" id="2528011"/>
    <lineage>
        <taxon>Bacteria</taxon>
        <taxon>Pseudomonadati</taxon>
        <taxon>Planctomycetota</taxon>
        <taxon>Planctomycetia</taxon>
        <taxon>Planctomycetia incertae sedis</taxon>
        <taxon>Engelhardtia</taxon>
    </lineage>
</organism>
<sequence length="255" mass="27491">MGGCPSLYDDCVKATRDPATTRLHLVRHGLVEDRWLGRLYGDLDVSLSEFGRDQAREAARTLADVELAAVASSDLARAIFGAEAIAASRGLEVAALPGLREISRGDWAGQRIVDLRDQHPGALEAWNADPEHVRPPAGESISDLRARVLPALEALASASPGADVAIVAHGWVIRSTVGWTLGLPAEHVRRLHVPPASITTIDWPVGSLERCGLEIDTETAHRDRPYLVGANTDREAPAARGWYRAPNDPDHRVPG</sequence>
<dbReference type="InterPro" id="IPR013078">
    <property type="entry name" value="His_Pase_superF_clade-1"/>
</dbReference>
<dbReference type="InterPro" id="IPR029033">
    <property type="entry name" value="His_PPase_superfam"/>
</dbReference>
<dbReference type="InterPro" id="IPR050275">
    <property type="entry name" value="PGM_Phosphatase"/>
</dbReference>
<dbReference type="EC" id="3.1.3.3" evidence="2"/>
<reference evidence="2 3" key="1">
    <citation type="submission" date="2019-02" db="EMBL/GenBank/DDBJ databases">
        <title>Deep-cultivation of Planctomycetes and their phenomic and genomic characterization uncovers novel biology.</title>
        <authorList>
            <person name="Wiegand S."/>
            <person name="Jogler M."/>
            <person name="Boedeker C."/>
            <person name="Pinto D."/>
            <person name="Vollmers J."/>
            <person name="Rivas-Marin E."/>
            <person name="Kohn T."/>
            <person name="Peeters S.H."/>
            <person name="Heuer A."/>
            <person name="Rast P."/>
            <person name="Oberbeckmann S."/>
            <person name="Bunk B."/>
            <person name="Jeske O."/>
            <person name="Meyerdierks A."/>
            <person name="Storesund J.E."/>
            <person name="Kallscheuer N."/>
            <person name="Luecker S."/>
            <person name="Lage O.M."/>
            <person name="Pohl T."/>
            <person name="Merkel B.J."/>
            <person name="Hornburger P."/>
            <person name="Mueller R.-W."/>
            <person name="Bruemmer F."/>
            <person name="Labrenz M."/>
            <person name="Spormann A.M."/>
            <person name="Op den Camp H."/>
            <person name="Overmann J."/>
            <person name="Amann R."/>
            <person name="Jetten M.S.M."/>
            <person name="Mascher T."/>
            <person name="Medema M.H."/>
            <person name="Devos D.P."/>
            <person name="Kaster A.-K."/>
            <person name="Ovreas L."/>
            <person name="Rohde M."/>
            <person name="Galperin M.Y."/>
            <person name="Jogler C."/>
        </authorList>
    </citation>
    <scope>NUCLEOTIDE SEQUENCE [LARGE SCALE GENOMIC DNA]</scope>
    <source>
        <strain evidence="2 3">Pla133</strain>
    </source>
</reference>
<dbReference type="Proteomes" id="UP000316921">
    <property type="component" value="Chromosome"/>
</dbReference>
<dbReference type="CDD" id="cd07067">
    <property type="entry name" value="HP_PGM_like"/>
    <property type="match status" value="1"/>
</dbReference>
<keyword evidence="2" id="KW-0378">Hydrolase</keyword>
<proteinExistence type="predicted"/>
<accession>A0A518BKQ3</accession>
<dbReference type="SUPFAM" id="SSF53254">
    <property type="entry name" value="Phosphoglycerate mutase-like"/>
    <property type="match status" value="1"/>
</dbReference>
<feature type="binding site" evidence="1">
    <location>
        <position position="77"/>
    </location>
    <ligand>
        <name>substrate</name>
    </ligand>
</feature>
<evidence type="ECO:0000256" key="1">
    <source>
        <dbReference type="PIRSR" id="PIRSR613078-2"/>
    </source>
</evidence>
<dbReference type="KEGG" id="pbap:Pla133_26340"/>
<dbReference type="PANTHER" id="PTHR48100">
    <property type="entry name" value="BROAD-SPECIFICITY PHOSPHATASE YOR283W-RELATED"/>
    <property type="match status" value="1"/>
</dbReference>
<evidence type="ECO:0000313" key="3">
    <source>
        <dbReference type="Proteomes" id="UP000316921"/>
    </source>
</evidence>